<gene>
    <name evidence="1" type="ORF">ACFP1K_24430</name>
</gene>
<reference evidence="2" key="1">
    <citation type="journal article" date="2019" name="Int. J. Syst. Evol. Microbiol.">
        <title>The Global Catalogue of Microorganisms (GCM) 10K type strain sequencing project: providing services to taxonomists for standard genome sequencing and annotation.</title>
        <authorList>
            <consortium name="The Broad Institute Genomics Platform"/>
            <consortium name="The Broad Institute Genome Sequencing Center for Infectious Disease"/>
            <person name="Wu L."/>
            <person name="Ma J."/>
        </authorList>
    </citation>
    <scope>NUCLEOTIDE SEQUENCE [LARGE SCALE GENOMIC DNA]</scope>
    <source>
        <strain evidence="2">JCM 30346</strain>
    </source>
</reference>
<evidence type="ECO:0000313" key="2">
    <source>
        <dbReference type="Proteomes" id="UP001596137"/>
    </source>
</evidence>
<evidence type="ECO:0000313" key="1">
    <source>
        <dbReference type="EMBL" id="MFC6084328.1"/>
    </source>
</evidence>
<name>A0ABW1NLU9_9ACTN</name>
<comment type="caution">
    <text evidence="1">The sequence shown here is derived from an EMBL/GenBank/DDBJ whole genome shotgun (WGS) entry which is preliminary data.</text>
</comment>
<protein>
    <submittedName>
        <fullName evidence="1">Uncharacterized protein</fullName>
    </submittedName>
</protein>
<dbReference type="EMBL" id="JBHSRF010000041">
    <property type="protein sequence ID" value="MFC6084328.1"/>
    <property type="molecule type" value="Genomic_DNA"/>
</dbReference>
<proteinExistence type="predicted"/>
<dbReference type="Proteomes" id="UP001596137">
    <property type="component" value="Unassembled WGS sequence"/>
</dbReference>
<organism evidence="1 2">
    <name type="scientific">Sphaerisporangium aureirubrum</name>
    <dbReference type="NCBI Taxonomy" id="1544736"/>
    <lineage>
        <taxon>Bacteria</taxon>
        <taxon>Bacillati</taxon>
        <taxon>Actinomycetota</taxon>
        <taxon>Actinomycetes</taxon>
        <taxon>Streptosporangiales</taxon>
        <taxon>Streptosporangiaceae</taxon>
        <taxon>Sphaerisporangium</taxon>
    </lineage>
</organism>
<sequence length="249" mass="27015">MAEQTFTAEIPMEKQVPTVKVKDWAFQARTDLASYIKTLTIRDDVKPYAEALEKHLLRLEKSITDGTDEAVARATFIETVTNTDYGNAWAFYIDRKTAADLAFHAAAAKVALQQLVNSARDAAVRVSKQNSGGPGSAVGTVIAGLADASTGTTYTGTSGNYAYVTQHPLMAQVLAGTAQAEKWPVTGCAEVDAMNTYLLTTNFTKLSDIPRGKLHFHAETYNWSKGTWQARGACSNCDQWLKKIGAGRI</sequence>
<dbReference type="RefSeq" id="WP_380757264.1">
    <property type="nucleotide sequence ID" value="NZ_JBHSRF010000041.1"/>
</dbReference>
<keyword evidence="2" id="KW-1185">Reference proteome</keyword>
<accession>A0ABW1NLU9</accession>